<feature type="transmembrane region" description="Helical" evidence="2">
    <location>
        <begin position="82"/>
        <end position="102"/>
    </location>
</feature>
<evidence type="ECO:0000313" key="3">
    <source>
        <dbReference type="EMBL" id="RAW02818.1"/>
    </source>
</evidence>
<evidence type="ECO:0000256" key="1">
    <source>
        <dbReference type="SAM" id="Coils"/>
    </source>
</evidence>
<dbReference type="RefSeq" id="WP_112745033.1">
    <property type="nucleotide sequence ID" value="NZ_QMFY01000001.1"/>
</dbReference>
<feature type="transmembrane region" description="Helical" evidence="2">
    <location>
        <begin position="108"/>
        <end position="130"/>
    </location>
</feature>
<name>A0A364YAB8_9BACT</name>
<keyword evidence="2" id="KW-0812">Transmembrane</keyword>
<keyword evidence="2" id="KW-1133">Transmembrane helix</keyword>
<evidence type="ECO:0000256" key="2">
    <source>
        <dbReference type="SAM" id="Phobius"/>
    </source>
</evidence>
<feature type="coiled-coil region" evidence="1">
    <location>
        <begin position="46"/>
        <end position="73"/>
    </location>
</feature>
<proteinExistence type="predicted"/>
<dbReference type="OrthoDB" id="9813525at2"/>
<dbReference type="Proteomes" id="UP000251889">
    <property type="component" value="Unassembled WGS sequence"/>
</dbReference>
<feature type="transmembrane region" description="Helical" evidence="2">
    <location>
        <begin position="23"/>
        <end position="46"/>
    </location>
</feature>
<keyword evidence="2" id="KW-0472">Membrane</keyword>
<dbReference type="InterPro" id="IPR021279">
    <property type="entry name" value="DUF2721"/>
</dbReference>
<accession>A0A364YAB8</accession>
<dbReference type="EMBL" id="QMFY01000001">
    <property type="protein sequence ID" value="RAW02818.1"/>
    <property type="molecule type" value="Genomic_DNA"/>
</dbReference>
<comment type="caution">
    <text evidence="3">The sequence shown here is derived from an EMBL/GenBank/DDBJ whole genome shotgun (WGS) entry which is preliminary data.</text>
</comment>
<keyword evidence="1" id="KW-0175">Coiled coil</keyword>
<sequence length="145" mass="16512">MIATTLCNIWSSPHNISINTPALLFPAITLLMLAYTNRFLALATLIRNLHAKYKTIQEEREIIKAQIKNLSRRLNLIKLMQAAGIISFFFCVLCMLCFYLNYEMAANIIFGLSLGFLLCSLILSLTEIYISTKALEIELKDMLDE</sequence>
<gene>
    <name evidence="3" type="ORF">DQQ10_01540</name>
</gene>
<keyword evidence="4" id="KW-1185">Reference proteome</keyword>
<dbReference type="AlphaFoldDB" id="A0A364YAB8"/>
<dbReference type="Pfam" id="PF11026">
    <property type="entry name" value="DUF2721"/>
    <property type="match status" value="1"/>
</dbReference>
<reference evidence="3 4" key="1">
    <citation type="submission" date="2018-06" db="EMBL/GenBank/DDBJ databases">
        <title>Chryseolinea flavus sp. nov., a member of the phylum Bacteroidetes isolated from soil.</title>
        <authorList>
            <person name="Li Y."/>
            <person name="Wang J."/>
        </authorList>
    </citation>
    <scope>NUCLEOTIDE SEQUENCE [LARGE SCALE GENOMIC DNA]</scope>
    <source>
        <strain evidence="3 4">SDU1-6</strain>
    </source>
</reference>
<protein>
    <submittedName>
        <fullName evidence="3">DUF2721 domain-containing protein</fullName>
    </submittedName>
</protein>
<evidence type="ECO:0000313" key="4">
    <source>
        <dbReference type="Proteomes" id="UP000251889"/>
    </source>
</evidence>
<organism evidence="3 4">
    <name type="scientific">Pseudochryseolinea flava</name>
    <dbReference type="NCBI Taxonomy" id="2059302"/>
    <lineage>
        <taxon>Bacteria</taxon>
        <taxon>Pseudomonadati</taxon>
        <taxon>Bacteroidota</taxon>
        <taxon>Cytophagia</taxon>
        <taxon>Cytophagales</taxon>
        <taxon>Fulvivirgaceae</taxon>
        <taxon>Pseudochryseolinea</taxon>
    </lineage>
</organism>